<accession>A0A151SNB0</accession>
<evidence type="ECO:0000259" key="3">
    <source>
        <dbReference type="Pfam" id="PF03732"/>
    </source>
</evidence>
<dbReference type="OMA" id="MQCEANE"/>
<dbReference type="PANTHER" id="PTHR33223">
    <property type="entry name" value="CCHC-TYPE DOMAIN-CONTAINING PROTEIN"/>
    <property type="match status" value="1"/>
</dbReference>
<dbReference type="Gramene" id="C.cajan_02505.t">
    <property type="protein sequence ID" value="C.cajan_02505.t"/>
    <property type="gene ID" value="C.cajan_02505"/>
</dbReference>
<proteinExistence type="predicted"/>
<dbReference type="Pfam" id="PF03732">
    <property type="entry name" value="Retrotrans_gag"/>
    <property type="match status" value="1"/>
</dbReference>
<keyword evidence="5" id="KW-1185">Reference proteome</keyword>
<evidence type="ECO:0000256" key="2">
    <source>
        <dbReference type="SAM" id="MobiDB-lite"/>
    </source>
</evidence>
<sequence length="274" mass="30913">MRPTMNERLVEMKPALLQLISSHQFSGLDHEDPHTHLYTFYELCGLVGVSGADEEALFMRLFSKNTEARTAIATFAQGANEPLCEAWERYKSLLRRCPNHGFEVDLQVQTFYNGLQPQTKMILDASFGGSVMFRTAEEAITIIESMASTDFRSQHGRSSSRKRGVLDLSTQDSVLAQNKLLSQQIEALNQQMAKLPQQLQAMQANTPPIQQALSCDFCGVDHPNGYCAEPPSSQGEEVNYMGNQRRQNFSQHPYPQNYPQNSNQVWRNNYGGNK</sequence>
<dbReference type="AlphaFoldDB" id="A0A151SNB0"/>
<organism evidence="4 5">
    <name type="scientific">Cajanus cajan</name>
    <name type="common">Pigeon pea</name>
    <name type="synonym">Cajanus indicus</name>
    <dbReference type="NCBI Taxonomy" id="3821"/>
    <lineage>
        <taxon>Eukaryota</taxon>
        <taxon>Viridiplantae</taxon>
        <taxon>Streptophyta</taxon>
        <taxon>Embryophyta</taxon>
        <taxon>Tracheophyta</taxon>
        <taxon>Spermatophyta</taxon>
        <taxon>Magnoliopsida</taxon>
        <taxon>eudicotyledons</taxon>
        <taxon>Gunneridae</taxon>
        <taxon>Pentapetalae</taxon>
        <taxon>rosids</taxon>
        <taxon>fabids</taxon>
        <taxon>Fabales</taxon>
        <taxon>Fabaceae</taxon>
        <taxon>Papilionoideae</taxon>
        <taxon>50 kb inversion clade</taxon>
        <taxon>NPAAA clade</taxon>
        <taxon>indigoferoid/millettioid clade</taxon>
        <taxon>Phaseoleae</taxon>
        <taxon>Cajanus</taxon>
    </lineage>
</organism>
<evidence type="ECO:0000313" key="4">
    <source>
        <dbReference type="EMBL" id="KYP56330.1"/>
    </source>
</evidence>
<dbReference type="InterPro" id="IPR005162">
    <property type="entry name" value="Retrotrans_gag_dom"/>
</dbReference>
<dbReference type="EMBL" id="CM003613">
    <property type="protein sequence ID" value="KYP56330.1"/>
    <property type="molecule type" value="Genomic_DNA"/>
</dbReference>
<reference evidence="4 5" key="1">
    <citation type="journal article" date="2012" name="Nat. Biotechnol.">
        <title>Draft genome sequence of pigeonpea (Cajanus cajan), an orphan legume crop of resource-poor farmers.</title>
        <authorList>
            <person name="Varshney R.K."/>
            <person name="Chen W."/>
            <person name="Li Y."/>
            <person name="Bharti A.K."/>
            <person name="Saxena R.K."/>
            <person name="Schlueter J.A."/>
            <person name="Donoghue M.T."/>
            <person name="Azam S."/>
            <person name="Fan G."/>
            <person name="Whaley A.M."/>
            <person name="Farmer A.D."/>
            <person name="Sheridan J."/>
            <person name="Iwata A."/>
            <person name="Tuteja R."/>
            <person name="Penmetsa R.V."/>
            <person name="Wu W."/>
            <person name="Upadhyaya H.D."/>
            <person name="Yang S.P."/>
            <person name="Shah T."/>
            <person name="Saxena K.B."/>
            <person name="Michael T."/>
            <person name="McCombie W.R."/>
            <person name="Yang B."/>
            <person name="Zhang G."/>
            <person name="Yang H."/>
            <person name="Wang J."/>
            <person name="Spillane C."/>
            <person name="Cook D.R."/>
            <person name="May G.D."/>
            <person name="Xu X."/>
            <person name="Jackson S.A."/>
        </authorList>
    </citation>
    <scope>NUCLEOTIDE SEQUENCE [LARGE SCALE GENOMIC DNA]</scope>
    <source>
        <strain evidence="5">cv. Asha</strain>
    </source>
</reference>
<gene>
    <name evidence="4" type="ORF">KK1_002568</name>
</gene>
<evidence type="ECO:0000256" key="1">
    <source>
        <dbReference type="SAM" id="Coils"/>
    </source>
</evidence>
<protein>
    <recommendedName>
        <fullName evidence="3">Retrotransposon gag domain-containing protein</fullName>
    </recommendedName>
</protein>
<feature type="domain" description="Retrotransposon gag" evidence="3">
    <location>
        <begin position="64"/>
        <end position="117"/>
    </location>
</feature>
<evidence type="ECO:0000313" key="5">
    <source>
        <dbReference type="Proteomes" id="UP000075243"/>
    </source>
</evidence>
<dbReference type="PANTHER" id="PTHR33223:SF11">
    <property type="entry name" value="ELEMENT PROTEIN, PUTATIVE-RELATED"/>
    <property type="match status" value="1"/>
</dbReference>
<dbReference type="Proteomes" id="UP000075243">
    <property type="component" value="Chromosome 11"/>
</dbReference>
<feature type="region of interest" description="Disordered" evidence="2">
    <location>
        <begin position="247"/>
        <end position="274"/>
    </location>
</feature>
<keyword evidence="1" id="KW-0175">Coiled coil</keyword>
<feature type="coiled-coil region" evidence="1">
    <location>
        <begin position="171"/>
        <end position="205"/>
    </location>
</feature>
<name>A0A151SNB0_CAJCA</name>